<dbReference type="PROSITE" id="PS50994">
    <property type="entry name" value="INTEGRASE"/>
    <property type="match status" value="1"/>
</dbReference>
<dbReference type="AlphaFoldDB" id="A0A919D7P0"/>
<comment type="caution">
    <text evidence="2">The sequence shown here is derived from an EMBL/GenBank/DDBJ whole genome shotgun (WGS) entry which is preliminary data.</text>
</comment>
<dbReference type="InterPro" id="IPR036397">
    <property type="entry name" value="RNaseH_sf"/>
</dbReference>
<dbReference type="InterPro" id="IPR048020">
    <property type="entry name" value="Transpos_IS3"/>
</dbReference>
<dbReference type="InterPro" id="IPR001584">
    <property type="entry name" value="Integrase_cat-core"/>
</dbReference>
<accession>A0A919D7P0</accession>
<dbReference type="Gene3D" id="3.30.420.10">
    <property type="entry name" value="Ribonuclease H-like superfamily/Ribonuclease H"/>
    <property type="match status" value="1"/>
</dbReference>
<keyword evidence="3" id="KW-1185">Reference proteome</keyword>
<name>A0A919D7P0_9GAMM</name>
<sequence length="277" mass="31626">MLEATAVSERRACRLAGLSRDALRHPPGQAPATQALSARIIELAQVRRRFGYRRLHDLLRPEYPAVNHKKVYRLYREANLAVRRRKKVRRPPSERQPLSSATAPNAVWSMDFVSDALANGRRLKCLTVADDFTHECVDITVDHGISGAYVVRVLDQAARFRGYPRALRTDNGPEFTSRAFIAWTQQHGIEHLLIEPGRPMQNGYIESFNGKFRDECLNEHWFTSLAQARNVIAEWRRDYNEVRPHSSCGRIPPAQFAANHRTQTHQAEVPFNPGLSQ</sequence>
<feature type="domain" description="Integrase catalytic" evidence="1">
    <location>
        <begin position="100"/>
        <end position="260"/>
    </location>
</feature>
<reference evidence="2" key="1">
    <citation type="journal article" date="2014" name="Int. J. Syst. Evol. Microbiol.">
        <title>Complete genome sequence of Corynebacterium casei LMG S-19264T (=DSM 44701T), isolated from a smear-ripened cheese.</title>
        <authorList>
            <consortium name="US DOE Joint Genome Institute (JGI-PGF)"/>
            <person name="Walter F."/>
            <person name="Albersmeier A."/>
            <person name="Kalinowski J."/>
            <person name="Ruckert C."/>
        </authorList>
    </citation>
    <scope>NUCLEOTIDE SEQUENCE</scope>
    <source>
        <strain evidence="2">KCTC 32020</strain>
    </source>
</reference>
<gene>
    <name evidence="2" type="ORF">GCM10007167_03020</name>
</gene>
<dbReference type="Pfam" id="PF13276">
    <property type="entry name" value="HTH_21"/>
    <property type="match status" value="1"/>
</dbReference>
<dbReference type="Proteomes" id="UP000636453">
    <property type="component" value="Unassembled WGS sequence"/>
</dbReference>
<evidence type="ECO:0000259" key="1">
    <source>
        <dbReference type="PROSITE" id="PS50994"/>
    </source>
</evidence>
<evidence type="ECO:0000313" key="2">
    <source>
        <dbReference type="EMBL" id="GHE25668.1"/>
    </source>
</evidence>
<proteinExistence type="predicted"/>
<dbReference type="Pfam" id="PF13683">
    <property type="entry name" value="rve_3"/>
    <property type="match status" value="1"/>
</dbReference>
<dbReference type="PANTHER" id="PTHR47515">
    <property type="entry name" value="LOW CALCIUM RESPONSE LOCUS PROTEIN T"/>
    <property type="match status" value="1"/>
</dbReference>
<dbReference type="SUPFAM" id="SSF53098">
    <property type="entry name" value="Ribonuclease H-like"/>
    <property type="match status" value="1"/>
</dbReference>
<dbReference type="EMBL" id="BNCF01000001">
    <property type="protein sequence ID" value="GHE25668.1"/>
    <property type="molecule type" value="Genomic_DNA"/>
</dbReference>
<organism evidence="2 3">
    <name type="scientific">Vulcaniibacterium thermophilum</name>
    <dbReference type="NCBI Taxonomy" id="1169913"/>
    <lineage>
        <taxon>Bacteria</taxon>
        <taxon>Pseudomonadati</taxon>
        <taxon>Pseudomonadota</taxon>
        <taxon>Gammaproteobacteria</taxon>
        <taxon>Lysobacterales</taxon>
        <taxon>Lysobacteraceae</taxon>
        <taxon>Vulcaniibacterium</taxon>
    </lineage>
</organism>
<dbReference type="GO" id="GO:0003676">
    <property type="term" value="F:nucleic acid binding"/>
    <property type="evidence" value="ECO:0007669"/>
    <property type="project" value="InterPro"/>
</dbReference>
<evidence type="ECO:0000313" key="3">
    <source>
        <dbReference type="Proteomes" id="UP000636453"/>
    </source>
</evidence>
<dbReference type="GO" id="GO:0015074">
    <property type="term" value="P:DNA integration"/>
    <property type="evidence" value="ECO:0007669"/>
    <property type="project" value="InterPro"/>
</dbReference>
<dbReference type="PANTHER" id="PTHR47515:SF1">
    <property type="entry name" value="BLR2054 PROTEIN"/>
    <property type="match status" value="1"/>
</dbReference>
<reference evidence="2" key="2">
    <citation type="submission" date="2020-09" db="EMBL/GenBank/DDBJ databases">
        <authorList>
            <person name="Sun Q."/>
            <person name="Kim S."/>
        </authorList>
    </citation>
    <scope>NUCLEOTIDE SEQUENCE</scope>
    <source>
        <strain evidence="2">KCTC 32020</strain>
    </source>
</reference>
<protein>
    <submittedName>
        <fullName evidence="2">Transposase</fullName>
    </submittedName>
</protein>
<dbReference type="InterPro" id="IPR025948">
    <property type="entry name" value="HTH-like_dom"/>
</dbReference>
<dbReference type="NCBIfam" id="NF033516">
    <property type="entry name" value="transpos_IS3"/>
    <property type="match status" value="1"/>
</dbReference>
<dbReference type="InterPro" id="IPR012337">
    <property type="entry name" value="RNaseH-like_sf"/>
</dbReference>